<dbReference type="AlphaFoldDB" id="A0A6N2ZQP7"/>
<sequence>MSKLKCSIVEDLMPLYIEDLLSEETKKEIELHLDECEDCKEVYDELKEDVNLEYEKNIDLKEDEYEELKTDTLNSIKNYLNKIKYILIIFSMAVSVGISILGHGFLSTIPWIIIIPFVLGLLYKENMLIIATALIFNILFNIILQKPDYIIFASIYILLCTGAGLFLADSIKNLKTN</sequence>
<feature type="coiled-coil region" evidence="3">
    <location>
        <begin position="29"/>
        <end position="71"/>
    </location>
</feature>
<comment type="similarity">
    <text evidence="1">Belongs to the zinc-associated anti-sigma factor (ZAS) superfamily. Anti-sigma-W factor family.</text>
</comment>
<organism evidence="6">
    <name type="scientific">Intestinibacter bartlettii</name>
    <dbReference type="NCBI Taxonomy" id="261299"/>
    <lineage>
        <taxon>Bacteria</taxon>
        <taxon>Bacillati</taxon>
        <taxon>Bacillota</taxon>
        <taxon>Clostridia</taxon>
        <taxon>Peptostreptococcales</taxon>
        <taxon>Peptostreptococcaceae</taxon>
        <taxon>Intestinibacter</taxon>
    </lineage>
</organism>
<dbReference type="RefSeq" id="WP_156530643.1">
    <property type="nucleotide sequence ID" value="NZ_CACRUE010000012.1"/>
</dbReference>
<protein>
    <recommendedName>
        <fullName evidence="2">Anti-sigma-W factor RsiW</fullName>
    </recommendedName>
</protein>
<gene>
    <name evidence="6" type="ORF">IBLFYP30_00120</name>
</gene>
<evidence type="ECO:0000259" key="5">
    <source>
        <dbReference type="Pfam" id="PF13490"/>
    </source>
</evidence>
<feature type="transmembrane region" description="Helical" evidence="4">
    <location>
        <begin position="85"/>
        <end position="102"/>
    </location>
</feature>
<dbReference type="InterPro" id="IPR041916">
    <property type="entry name" value="Anti_sigma_zinc_sf"/>
</dbReference>
<evidence type="ECO:0000256" key="2">
    <source>
        <dbReference type="ARBA" id="ARBA00024438"/>
    </source>
</evidence>
<name>A0A6N2ZQP7_9FIRM</name>
<keyword evidence="4" id="KW-0472">Membrane</keyword>
<evidence type="ECO:0000256" key="4">
    <source>
        <dbReference type="SAM" id="Phobius"/>
    </source>
</evidence>
<accession>A0A6N2ZQP7</accession>
<dbReference type="InterPro" id="IPR027383">
    <property type="entry name" value="Znf_put"/>
</dbReference>
<dbReference type="EMBL" id="CACRUE010000012">
    <property type="protein sequence ID" value="VYT80178.1"/>
    <property type="molecule type" value="Genomic_DNA"/>
</dbReference>
<keyword evidence="3" id="KW-0175">Coiled coil</keyword>
<reference evidence="6" key="1">
    <citation type="submission" date="2019-11" db="EMBL/GenBank/DDBJ databases">
        <authorList>
            <person name="Feng L."/>
        </authorList>
    </citation>
    <scope>NUCLEOTIDE SEQUENCE</scope>
    <source>
        <strain evidence="6">IbartlettiiLFYP30</strain>
    </source>
</reference>
<feature type="transmembrane region" description="Helical" evidence="4">
    <location>
        <begin position="128"/>
        <end position="144"/>
    </location>
</feature>
<feature type="transmembrane region" description="Helical" evidence="4">
    <location>
        <begin position="150"/>
        <end position="168"/>
    </location>
</feature>
<keyword evidence="4" id="KW-1133">Transmembrane helix</keyword>
<dbReference type="Gene3D" id="1.10.10.1320">
    <property type="entry name" value="Anti-sigma factor, zinc-finger domain"/>
    <property type="match status" value="1"/>
</dbReference>
<evidence type="ECO:0000313" key="6">
    <source>
        <dbReference type="EMBL" id="VYT80178.1"/>
    </source>
</evidence>
<feature type="domain" description="Putative zinc-finger" evidence="5">
    <location>
        <begin position="6"/>
        <end position="39"/>
    </location>
</feature>
<proteinExistence type="inferred from homology"/>
<evidence type="ECO:0000256" key="3">
    <source>
        <dbReference type="SAM" id="Coils"/>
    </source>
</evidence>
<keyword evidence="4" id="KW-0812">Transmembrane</keyword>
<evidence type="ECO:0000256" key="1">
    <source>
        <dbReference type="ARBA" id="ARBA00024353"/>
    </source>
</evidence>
<dbReference type="Pfam" id="PF13490">
    <property type="entry name" value="zf-HC2"/>
    <property type="match status" value="1"/>
</dbReference>